<dbReference type="EMBL" id="ML994630">
    <property type="protein sequence ID" value="KAF2186250.1"/>
    <property type="molecule type" value="Genomic_DNA"/>
</dbReference>
<reference evidence="2" key="1">
    <citation type="journal article" date="2020" name="Stud. Mycol.">
        <title>101 Dothideomycetes genomes: a test case for predicting lifestyles and emergence of pathogens.</title>
        <authorList>
            <person name="Haridas S."/>
            <person name="Albert R."/>
            <person name="Binder M."/>
            <person name="Bloem J."/>
            <person name="Labutti K."/>
            <person name="Salamov A."/>
            <person name="Andreopoulos B."/>
            <person name="Baker S."/>
            <person name="Barry K."/>
            <person name="Bills G."/>
            <person name="Bluhm B."/>
            <person name="Cannon C."/>
            <person name="Castanera R."/>
            <person name="Culley D."/>
            <person name="Daum C."/>
            <person name="Ezra D."/>
            <person name="Gonzalez J."/>
            <person name="Henrissat B."/>
            <person name="Kuo A."/>
            <person name="Liang C."/>
            <person name="Lipzen A."/>
            <person name="Lutzoni F."/>
            <person name="Magnuson J."/>
            <person name="Mondo S."/>
            <person name="Nolan M."/>
            <person name="Ohm R."/>
            <person name="Pangilinan J."/>
            <person name="Park H.-J."/>
            <person name="Ramirez L."/>
            <person name="Alfaro M."/>
            <person name="Sun H."/>
            <person name="Tritt A."/>
            <person name="Yoshinaga Y."/>
            <person name="Zwiers L.-H."/>
            <person name="Turgeon B."/>
            <person name="Goodwin S."/>
            <person name="Spatafora J."/>
            <person name="Crous P."/>
            <person name="Grigoriev I."/>
        </authorList>
    </citation>
    <scope>NUCLEOTIDE SEQUENCE</scope>
    <source>
        <strain evidence="2">CBS 207.26</strain>
    </source>
</reference>
<keyword evidence="3" id="KW-1185">Reference proteome</keyword>
<accession>A0A6A6E7V3</accession>
<gene>
    <name evidence="2" type="ORF">K469DRAFT_148412</name>
</gene>
<organism evidence="2 3">
    <name type="scientific">Zopfia rhizophila CBS 207.26</name>
    <dbReference type="NCBI Taxonomy" id="1314779"/>
    <lineage>
        <taxon>Eukaryota</taxon>
        <taxon>Fungi</taxon>
        <taxon>Dikarya</taxon>
        <taxon>Ascomycota</taxon>
        <taxon>Pezizomycotina</taxon>
        <taxon>Dothideomycetes</taxon>
        <taxon>Dothideomycetes incertae sedis</taxon>
        <taxon>Zopfiaceae</taxon>
        <taxon>Zopfia</taxon>
    </lineage>
</organism>
<feature type="compositionally biased region" description="Basic and acidic residues" evidence="1">
    <location>
        <begin position="271"/>
        <end position="301"/>
    </location>
</feature>
<dbReference type="OrthoDB" id="3946179at2759"/>
<name>A0A6A6E7V3_9PEZI</name>
<evidence type="ECO:0000313" key="3">
    <source>
        <dbReference type="Proteomes" id="UP000800200"/>
    </source>
</evidence>
<evidence type="ECO:0000256" key="1">
    <source>
        <dbReference type="SAM" id="MobiDB-lite"/>
    </source>
</evidence>
<sequence length="313" mass="35603">MPRLSMHPYPSRLEKHGRVSLCLQFIVSSGPPSPIPQQDLDDKIEVVRTITNHPTNKATQDSIPKTCRVNSSNLITYDPRPPSKRKAKRKHRWKDVWKGVYLYVKSRYCNLRKKEPSDGDDDDDWVRTISVAFVVDGEEILRHGRAKFDTGNPKNLISPAFAAKFGFVFESGDGDAVLELPGNGRYISIAKVVGRWTGRQNASRDRRFFFDPRFMDAEFEVSNRTERFDVVIGYETIAKEKLIIWSPNAAFTGFRTKPATFDKNEIERAAEKQKKNIQENDARKKALQERKSKLSSSRDDGPNDGLAAATQKA</sequence>
<dbReference type="AlphaFoldDB" id="A0A6A6E7V3"/>
<evidence type="ECO:0000313" key="2">
    <source>
        <dbReference type="EMBL" id="KAF2186250.1"/>
    </source>
</evidence>
<proteinExistence type="predicted"/>
<protein>
    <submittedName>
        <fullName evidence="2">Uncharacterized protein</fullName>
    </submittedName>
</protein>
<feature type="region of interest" description="Disordered" evidence="1">
    <location>
        <begin position="271"/>
        <end position="313"/>
    </location>
</feature>
<dbReference type="Proteomes" id="UP000800200">
    <property type="component" value="Unassembled WGS sequence"/>
</dbReference>